<dbReference type="Proteomes" id="UP001590950">
    <property type="component" value="Unassembled WGS sequence"/>
</dbReference>
<proteinExistence type="predicted"/>
<protein>
    <recommendedName>
        <fullName evidence="3">Retrotransposon Copia-like N-terminal domain-containing protein</fullName>
    </recommendedName>
</protein>
<accession>A0ABR4A806</accession>
<organism evidence="1 2">
    <name type="scientific">Stereocaulon virgatum</name>
    <dbReference type="NCBI Taxonomy" id="373712"/>
    <lineage>
        <taxon>Eukaryota</taxon>
        <taxon>Fungi</taxon>
        <taxon>Dikarya</taxon>
        <taxon>Ascomycota</taxon>
        <taxon>Pezizomycotina</taxon>
        <taxon>Lecanoromycetes</taxon>
        <taxon>OSLEUM clade</taxon>
        <taxon>Lecanoromycetidae</taxon>
        <taxon>Lecanorales</taxon>
        <taxon>Lecanorineae</taxon>
        <taxon>Stereocaulaceae</taxon>
        <taxon>Stereocaulon</taxon>
    </lineage>
</organism>
<reference evidence="1 2" key="1">
    <citation type="submission" date="2024-09" db="EMBL/GenBank/DDBJ databases">
        <title>Rethinking Asexuality: The Enigmatic Case of Functional Sexual Genes in Lepraria (Stereocaulaceae).</title>
        <authorList>
            <person name="Doellman M."/>
            <person name="Sun Y."/>
            <person name="Barcenas-Pena A."/>
            <person name="Lumbsch H.T."/>
            <person name="Grewe F."/>
        </authorList>
    </citation>
    <scope>NUCLEOTIDE SEQUENCE [LARGE SCALE GENOMIC DNA]</scope>
    <source>
        <strain evidence="1 2">Mercado 3170</strain>
    </source>
</reference>
<sequence length="98" mass="11294">MMPDISKQKVTYYIEPLEGESNYELWSIRLAALLAREGLSNYIRYPDYGIEPTIEDGPLDNPSLESQKTTSIIKLNLYDGPLLQIHHITKPKKKYGMH</sequence>
<evidence type="ECO:0000313" key="2">
    <source>
        <dbReference type="Proteomes" id="UP001590950"/>
    </source>
</evidence>
<evidence type="ECO:0008006" key="3">
    <source>
        <dbReference type="Google" id="ProtNLM"/>
    </source>
</evidence>
<gene>
    <name evidence="1" type="ORF">N7G274_005975</name>
</gene>
<evidence type="ECO:0000313" key="1">
    <source>
        <dbReference type="EMBL" id="KAL2041031.1"/>
    </source>
</evidence>
<dbReference type="EMBL" id="JBEFKJ010000018">
    <property type="protein sequence ID" value="KAL2041031.1"/>
    <property type="molecule type" value="Genomic_DNA"/>
</dbReference>
<keyword evidence="2" id="KW-1185">Reference proteome</keyword>
<name>A0ABR4A806_9LECA</name>
<comment type="caution">
    <text evidence="1">The sequence shown here is derived from an EMBL/GenBank/DDBJ whole genome shotgun (WGS) entry which is preliminary data.</text>
</comment>